<feature type="compositionally biased region" description="Low complexity" evidence="6">
    <location>
        <begin position="10"/>
        <end position="28"/>
    </location>
</feature>
<feature type="transmembrane region" description="Helical" evidence="7">
    <location>
        <begin position="178"/>
        <end position="200"/>
    </location>
</feature>
<dbReference type="InterPro" id="IPR036259">
    <property type="entry name" value="MFS_trans_sf"/>
</dbReference>
<comment type="subcellular location">
    <subcellularLocation>
        <location evidence="1">Membrane</location>
        <topology evidence="1">Multi-pass membrane protein</topology>
    </subcellularLocation>
</comment>
<reference evidence="9" key="1">
    <citation type="journal article" date="2023" name="Mol. Phylogenet. Evol.">
        <title>Genome-scale phylogeny and comparative genomics of the fungal order Sordariales.</title>
        <authorList>
            <person name="Hensen N."/>
            <person name="Bonometti L."/>
            <person name="Westerberg I."/>
            <person name="Brannstrom I.O."/>
            <person name="Guillou S."/>
            <person name="Cros-Aarteil S."/>
            <person name="Calhoun S."/>
            <person name="Haridas S."/>
            <person name="Kuo A."/>
            <person name="Mondo S."/>
            <person name="Pangilinan J."/>
            <person name="Riley R."/>
            <person name="LaButti K."/>
            <person name="Andreopoulos B."/>
            <person name="Lipzen A."/>
            <person name="Chen C."/>
            <person name="Yan M."/>
            <person name="Daum C."/>
            <person name="Ng V."/>
            <person name="Clum A."/>
            <person name="Steindorff A."/>
            <person name="Ohm R.A."/>
            <person name="Martin F."/>
            <person name="Silar P."/>
            <person name="Natvig D.O."/>
            <person name="Lalanne C."/>
            <person name="Gautier V."/>
            <person name="Ament-Velasquez S.L."/>
            <person name="Kruys A."/>
            <person name="Hutchinson M.I."/>
            <person name="Powell A.J."/>
            <person name="Barry K."/>
            <person name="Miller A.N."/>
            <person name="Grigoriev I.V."/>
            <person name="Debuchy R."/>
            <person name="Gladieux P."/>
            <person name="Hiltunen Thoren M."/>
            <person name="Johannesson H."/>
        </authorList>
    </citation>
    <scope>NUCLEOTIDE SEQUENCE</scope>
    <source>
        <strain evidence="9">CBS 892.96</strain>
    </source>
</reference>
<evidence type="ECO:0000256" key="5">
    <source>
        <dbReference type="ARBA" id="ARBA00023136"/>
    </source>
</evidence>
<keyword evidence="5 7" id="KW-0472">Membrane</keyword>
<feature type="transmembrane region" description="Helical" evidence="7">
    <location>
        <begin position="212"/>
        <end position="230"/>
    </location>
</feature>
<accession>A0AAN6W037</accession>
<feature type="transmembrane region" description="Helical" evidence="7">
    <location>
        <begin position="242"/>
        <end position="262"/>
    </location>
</feature>
<organism evidence="9 10">
    <name type="scientific">Triangularia setosa</name>
    <dbReference type="NCBI Taxonomy" id="2587417"/>
    <lineage>
        <taxon>Eukaryota</taxon>
        <taxon>Fungi</taxon>
        <taxon>Dikarya</taxon>
        <taxon>Ascomycota</taxon>
        <taxon>Pezizomycotina</taxon>
        <taxon>Sordariomycetes</taxon>
        <taxon>Sordariomycetidae</taxon>
        <taxon>Sordariales</taxon>
        <taxon>Podosporaceae</taxon>
        <taxon>Triangularia</taxon>
    </lineage>
</organism>
<feature type="region of interest" description="Disordered" evidence="6">
    <location>
        <begin position="1"/>
        <end position="34"/>
    </location>
</feature>
<comment type="caution">
    <text evidence="9">The sequence shown here is derived from an EMBL/GenBank/DDBJ whole genome shotgun (WGS) entry which is preliminary data.</text>
</comment>
<keyword evidence="3 7" id="KW-0812">Transmembrane</keyword>
<dbReference type="Gene3D" id="1.20.1720.10">
    <property type="entry name" value="Multidrug resistance protein D"/>
    <property type="match status" value="1"/>
</dbReference>
<dbReference type="EMBL" id="MU866410">
    <property type="protein sequence ID" value="KAK4172586.1"/>
    <property type="molecule type" value="Genomic_DNA"/>
</dbReference>
<feature type="transmembrane region" description="Helical" evidence="7">
    <location>
        <begin position="452"/>
        <end position="478"/>
    </location>
</feature>
<dbReference type="AlphaFoldDB" id="A0AAN6W037"/>
<evidence type="ECO:0000256" key="4">
    <source>
        <dbReference type="ARBA" id="ARBA00022989"/>
    </source>
</evidence>
<dbReference type="InterPro" id="IPR020846">
    <property type="entry name" value="MFS_dom"/>
</dbReference>
<feature type="transmembrane region" description="Helical" evidence="7">
    <location>
        <begin position="427"/>
        <end position="446"/>
    </location>
</feature>
<dbReference type="Proteomes" id="UP001302321">
    <property type="component" value="Unassembled WGS sequence"/>
</dbReference>
<dbReference type="PANTHER" id="PTHR23502:SF51">
    <property type="entry name" value="QUINIDINE RESISTANCE PROTEIN 1-RELATED"/>
    <property type="match status" value="1"/>
</dbReference>
<dbReference type="GO" id="GO:0022857">
    <property type="term" value="F:transmembrane transporter activity"/>
    <property type="evidence" value="ECO:0007669"/>
    <property type="project" value="InterPro"/>
</dbReference>
<feature type="transmembrane region" description="Helical" evidence="7">
    <location>
        <begin position="520"/>
        <end position="542"/>
    </location>
</feature>
<evidence type="ECO:0000259" key="8">
    <source>
        <dbReference type="PROSITE" id="PS50850"/>
    </source>
</evidence>
<dbReference type="PANTHER" id="PTHR23502">
    <property type="entry name" value="MAJOR FACILITATOR SUPERFAMILY"/>
    <property type="match status" value="1"/>
</dbReference>
<evidence type="ECO:0000313" key="9">
    <source>
        <dbReference type="EMBL" id="KAK4172586.1"/>
    </source>
</evidence>
<feature type="transmembrane region" description="Helical" evidence="7">
    <location>
        <begin position="86"/>
        <end position="107"/>
    </location>
</feature>
<feature type="transmembrane region" description="Helical" evidence="7">
    <location>
        <begin position="369"/>
        <end position="390"/>
    </location>
</feature>
<evidence type="ECO:0000256" key="7">
    <source>
        <dbReference type="SAM" id="Phobius"/>
    </source>
</evidence>
<dbReference type="InterPro" id="IPR011701">
    <property type="entry name" value="MFS"/>
</dbReference>
<keyword evidence="4 7" id="KW-1133">Transmembrane helix</keyword>
<evidence type="ECO:0000256" key="2">
    <source>
        <dbReference type="ARBA" id="ARBA00022448"/>
    </source>
</evidence>
<proteinExistence type="predicted"/>
<feature type="transmembrane region" description="Helical" evidence="7">
    <location>
        <begin position="154"/>
        <end position="172"/>
    </location>
</feature>
<feature type="transmembrane region" description="Helical" evidence="7">
    <location>
        <begin position="490"/>
        <end position="508"/>
    </location>
</feature>
<gene>
    <name evidence="9" type="ORF">QBC36DRAFT_362300</name>
</gene>
<keyword evidence="2" id="KW-0813">Transport</keyword>
<feature type="domain" description="Major facilitator superfamily (MFS) profile" evidence="8">
    <location>
        <begin position="88"/>
        <end position="542"/>
    </location>
</feature>
<evidence type="ECO:0000256" key="3">
    <source>
        <dbReference type="ARBA" id="ARBA00022692"/>
    </source>
</evidence>
<dbReference type="GO" id="GO:0005886">
    <property type="term" value="C:plasma membrane"/>
    <property type="evidence" value="ECO:0007669"/>
    <property type="project" value="TreeGrafter"/>
</dbReference>
<evidence type="ECO:0000256" key="6">
    <source>
        <dbReference type="SAM" id="MobiDB-lite"/>
    </source>
</evidence>
<dbReference type="Pfam" id="PF07690">
    <property type="entry name" value="MFS_1"/>
    <property type="match status" value="1"/>
</dbReference>
<name>A0AAN6W037_9PEZI</name>
<evidence type="ECO:0000313" key="10">
    <source>
        <dbReference type="Proteomes" id="UP001302321"/>
    </source>
</evidence>
<keyword evidence="10" id="KW-1185">Reference proteome</keyword>
<dbReference type="SUPFAM" id="SSF103473">
    <property type="entry name" value="MFS general substrate transporter"/>
    <property type="match status" value="1"/>
</dbReference>
<feature type="transmembrane region" description="Helical" evidence="7">
    <location>
        <begin position="325"/>
        <end position="349"/>
    </location>
</feature>
<evidence type="ECO:0000256" key="1">
    <source>
        <dbReference type="ARBA" id="ARBA00004141"/>
    </source>
</evidence>
<reference evidence="9" key="2">
    <citation type="submission" date="2023-05" db="EMBL/GenBank/DDBJ databases">
        <authorList>
            <consortium name="Lawrence Berkeley National Laboratory"/>
            <person name="Steindorff A."/>
            <person name="Hensen N."/>
            <person name="Bonometti L."/>
            <person name="Westerberg I."/>
            <person name="Brannstrom I.O."/>
            <person name="Guillou S."/>
            <person name="Cros-Aarteil S."/>
            <person name="Calhoun S."/>
            <person name="Haridas S."/>
            <person name="Kuo A."/>
            <person name="Mondo S."/>
            <person name="Pangilinan J."/>
            <person name="Riley R."/>
            <person name="Labutti K."/>
            <person name="Andreopoulos B."/>
            <person name="Lipzen A."/>
            <person name="Chen C."/>
            <person name="Yanf M."/>
            <person name="Daum C."/>
            <person name="Ng V."/>
            <person name="Clum A."/>
            <person name="Ohm R."/>
            <person name="Martin F."/>
            <person name="Silar P."/>
            <person name="Natvig D."/>
            <person name="Lalanne C."/>
            <person name="Gautier V."/>
            <person name="Ament-Velasquez S.L."/>
            <person name="Kruys A."/>
            <person name="Hutchinson M.I."/>
            <person name="Powell A.J."/>
            <person name="Barry K."/>
            <person name="Miller A.N."/>
            <person name="Grigoriev I.V."/>
            <person name="Debuchy R."/>
            <person name="Gladieux P."/>
            <person name="Thoren M.H."/>
            <person name="Johannesson H."/>
        </authorList>
    </citation>
    <scope>NUCLEOTIDE SEQUENCE</scope>
    <source>
        <strain evidence="9">CBS 892.96</strain>
    </source>
</reference>
<dbReference type="PROSITE" id="PS50850">
    <property type="entry name" value="MFS"/>
    <property type="match status" value="1"/>
</dbReference>
<sequence length="553" mass="59618">MASLGTSVLRPPIITNPTPTSSRPGTSSVESKSFSALSSTPDLTAVIAILPSKPDPTFKFPPPFPSPPQNDYDEPPYSAFSPRQKLLLTLLVSFAAMFSTLSSFIYYPALVPLSQSFSVSLSLIQLTITSYLVVAGIAPAFMGDMADQSGRRPVYMLMFLLMISANVGIAMVEKWEGLLVLRMMQSAGGSGLYGGGYGVIADIAGPEERGGLVGVLLLMTDVATSLGPVIGGGLTEGLGWRWIFWFLVILTGSWFVVILLFLPETQRRLVGDGSKRAKGWVYRSFWSVFYFNDKKGKMGTEAIVVGEKMEGEGGEKRKFRFPNPLACFPVLADKGSLVVILITAINYAVKAALQTSLDAQATEIYRLSYLQAGLVYLPSGVGGGFGSFLAGRFIDWNYKRTVEKGGQQEGYDKNSPSFPLEQTRLRGIYTLHTVTVLGIIGYGLALKFRAHLAVTLVMQLLTGTSTAATFVLCGTLLTDLNLNRSATAQAASNLVRCLSAGGAVAVLQPLVEHVGPAACFGIYAGIVFLCFPLALVVQRFGVEWRVDNRRKNT</sequence>
<dbReference type="Gene3D" id="1.20.1250.20">
    <property type="entry name" value="MFS general substrate transporter like domains"/>
    <property type="match status" value="1"/>
</dbReference>
<protein>
    <submittedName>
        <fullName evidence="9">Transporter</fullName>
    </submittedName>
</protein>
<feature type="transmembrane region" description="Helical" evidence="7">
    <location>
        <begin position="119"/>
        <end position="142"/>
    </location>
</feature>